<dbReference type="InterPro" id="IPR019681">
    <property type="entry name" value="DUF2530"/>
</dbReference>
<evidence type="ECO:0000313" key="4">
    <source>
        <dbReference type="Proteomes" id="UP000038487"/>
    </source>
</evidence>
<reference evidence="2 4" key="2">
    <citation type="submission" date="2015-03" db="EMBL/GenBank/DDBJ databases">
        <authorList>
            <consortium name="Pathogen Informatics"/>
            <person name="Murphy D."/>
        </authorList>
    </citation>
    <scope>NUCLEOTIDE SEQUENCE [LARGE SCALE GENOMIC DNA]</scope>
    <source>
        <strain evidence="2 4">PAP036</strain>
    </source>
</reference>
<evidence type="ECO:0000313" key="2">
    <source>
        <dbReference type="EMBL" id="CPT41767.1"/>
    </source>
</evidence>
<dbReference type="AlphaFoldDB" id="A0A0U0X3L5"/>
<protein>
    <submittedName>
        <fullName evidence="3">Protein of uncharacterized function (DUF2530)</fullName>
    </submittedName>
</protein>
<dbReference type="EMBL" id="CSWP01000007">
    <property type="protein sequence ID" value="CPV62212.1"/>
    <property type="molecule type" value="Genomic_DNA"/>
</dbReference>
<evidence type="ECO:0000313" key="5">
    <source>
        <dbReference type="Proteomes" id="UP000045782"/>
    </source>
</evidence>
<accession>A0A0U0X3L5</accession>
<dbReference type="Pfam" id="PF10745">
    <property type="entry name" value="DUF2530"/>
    <property type="match status" value="1"/>
</dbReference>
<evidence type="ECO:0000256" key="1">
    <source>
        <dbReference type="SAM" id="Phobius"/>
    </source>
</evidence>
<feature type="transmembrane region" description="Helical" evidence="1">
    <location>
        <begin position="58"/>
        <end position="77"/>
    </location>
</feature>
<keyword evidence="1" id="KW-0812">Transmembrane</keyword>
<keyword evidence="1" id="KW-0472">Membrane</keyword>
<sequence length="91" mass="9377">MSSPAYAAHLVDTPAPQPPPLPAALLNPWPVVVAGTVLWLIANVLAFTVPAFESWRPITVAGLGTGALGTTIVLLQVRAARRGSRGAQTGL</sequence>
<evidence type="ECO:0000313" key="3">
    <source>
        <dbReference type="EMBL" id="CPV62212.1"/>
    </source>
</evidence>
<proteinExistence type="predicted"/>
<gene>
    <name evidence="2" type="ORF">ERS075527_03138</name>
    <name evidence="3" type="ORF">ERS075579_03423</name>
</gene>
<dbReference type="EMBL" id="CSUW01000007">
    <property type="protein sequence ID" value="CPT41767.1"/>
    <property type="molecule type" value="Genomic_DNA"/>
</dbReference>
<name>A0A0U0X3L5_9MYCO</name>
<reference evidence="3 5" key="1">
    <citation type="submission" date="2015-03" db="EMBL/GenBank/DDBJ databases">
        <authorList>
            <person name="Murphy D."/>
        </authorList>
    </citation>
    <scope>NUCLEOTIDE SEQUENCE [LARGE SCALE GENOMIC DNA]</scope>
    <source>
        <strain evidence="3 5">PAP088</strain>
    </source>
</reference>
<organism evidence="3 5">
    <name type="scientific">Mycobacteroides abscessus</name>
    <dbReference type="NCBI Taxonomy" id="36809"/>
    <lineage>
        <taxon>Bacteria</taxon>
        <taxon>Bacillati</taxon>
        <taxon>Actinomycetota</taxon>
        <taxon>Actinomycetes</taxon>
        <taxon>Mycobacteriales</taxon>
        <taxon>Mycobacteriaceae</taxon>
        <taxon>Mycobacteroides</taxon>
    </lineage>
</organism>
<keyword evidence="1" id="KW-1133">Transmembrane helix</keyword>
<dbReference type="Proteomes" id="UP000045782">
    <property type="component" value="Unassembled WGS sequence"/>
</dbReference>
<dbReference type="Proteomes" id="UP000038487">
    <property type="component" value="Unassembled WGS sequence"/>
</dbReference>
<feature type="transmembrane region" description="Helical" evidence="1">
    <location>
        <begin position="31"/>
        <end position="52"/>
    </location>
</feature>